<protein>
    <submittedName>
        <fullName evidence="1">Thioredoxin</fullName>
    </submittedName>
</protein>
<gene>
    <name evidence="1" type="ORF">STSU_031355</name>
</gene>
<proteinExistence type="predicted"/>
<accession>I2MU94</accession>
<dbReference type="RefSeq" id="WP_006350698.1">
    <property type="nucleotide sequence ID" value="NZ_CP029159.1"/>
</dbReference>
<dbReference type="Proteomes" id="UP000005940">
    <property type="component" value="Chromosome"/>
</dbReference>
<dbReference type="EMBL" id="CP029159">
    <property type="protein sequence ID" value="QKM70965.1"/>
    <property type="molecule type" value="Genomic_DNA"/>
</dbReference>
<organism evidence="1 2">
    <name type="scientific">Streptomyces tsukubensis (strain DSM 42081 / NBRC 108919 / NRRL 18488 / 9993)</name>
    <dbReference type="NCBI Taxonomy" id="1114943"/>
    <lineage>
        <taxon>Bacteria</taxon>
        <taxon>Bacillati</taxon>
        <taxon>Actinomycetota</taxon>
        <taxon>Actinomycetes</taxon>
        <taxon>Kitasatosporales</taxon>
        <taxon>Streptomycetaceae</taxon>
        <taxon>Streptomyces</taxon>
    </lineage>
</organism>
<evidence type="ECO:0000313" key="1">
    <source>
        <dbReference type="EMBL" id="QKM70965.1"/>
    </source>
</evidence>
<evidence type="ECO:0000313" key="2">
    <source>
        <dbReference type="Proteomes" id="UP000005940"/>
    </source>
</evidence>
<reference evidence="1 2" key="1">
    <citation type="journal article" date="2012" name="J. Bacteriol.">
        <title>Draft genome of Streptomyces tsukubaensis NRRL 18488, the producer of the clinically important immunosuppressant tacrolimus (FK506).</title>
        <authorList>
            <person name="Barreiro C."/>
            <person name="Prieto C."/>
            <person name="Sola-Landa A."/>
            <person name="Solera E."/>
            <person name="Martinez-Castro M."/>
            <person name="Perez-Redondo R."/>
            <person name="Garcia-Estrada C."/>
            <person name="Aparicio J.F."/>
            <person name="Fernandez-Martinez L.T."/>
            <person name="Santos-Aberturas J."/>
            <person name="Salehi-Najafabadi Z."/>
            <person name="Rodriguez-Garcia A."/>
            <person name="Tauch A."/>
            <person name="Martin J.F."/>
        </authorList>
    </citation>
    <scope>NUCLEOTIDE SEQUENCE [LARGE SCALE GENOMIC DNA]</scope>
    <source>
        <strain evidence="2">DSM 42081 / NBRC 108919 / NRRL 18488 / 9993</strain>
    </source>
</reference>
<dbReference type="AlphaFoldDB" id="I2MU94"/>
<keyword evidence="2" id="KW-1185">Reference proteome</keyword>
<sequence>MTAETCGLRVQEALDRLTGTGARDAGEQLVRELMALYGEGLAALVAAVPPQALAAALDDPAAAGLLVLHDLHPEDTTARIRRALNPPADRPGAAPDALAEFAGFDPGTGALTLRRPPATGCGCGSSDVTERVEGALACHAPEVTSVVWETAPAAPPLLQIGTRPPAAAR</sequence>
<name>I2MU94_STRT9</name>